<evidence type="ECO:0000256" key="1">
    <source>
        <dbReference type="ARBA" id="ARBA00010790"/>
    </source>
</evidence>
<comment type="caution">
    <text evidence="5">The sequence shown here is derived from an EMBL/GenBank/DDBJ whole genome shotgun (WGS) entry which is preliminary data.</text>
</comment>
<name>A0A7C8IJG4_9PEZI</name>
<dbReference type="EMBL" id="WUBL01000125">
    <property type="protein sequence ID" value="KAF2965121.1"/>
    <property type="molecule type" value="Genomic_DNA"/>
</dbReference>
<dbReference type="AlphaFoldDB" id="A0A7C8IJG4"/>
<dbReference type="Gene3D" id="3.40.50.720">
    <property type="entry name" value="NAD(P)-binding Rossmann-like Domain"/>
    <property type="match status" value="1"/>
</dbReference>
<dbReference type="InterPro" id="IPR036291">
    <property type="entry name" value="NAD(P)-bd_dom_sf"/>
</dbReference>
<dbReference type="PROSITE" id="PS00623">
    <property type="entry name" value="GMC_OXRED_1"/>
    <property type="match status" value="1"/>
</dbReference>
<keyword evidence="2" id="KW-0274">FAD</keyword>
<protein>
    <recommendedName>
        <fullName evidence="4">Glucose-methanol-choline oxidoreductase N-terminal domain-containing protein</fullName>
    </recommendedName>
</protein>
<dbReference type="GO" id="GO:0050660">
    <property type="term" value="F:flavin adenine dinucleotide binding"/>
    <property type="evidence" value="ECO:0007669"/>
    <property type="project" value="InterPro"/>
</dbReference>
<evidence type="ECO:0000256" key="3">
    <source>
        <dbReference type="SAM" id="MobiDB-lite"/>
    </source>
</evidence>
<feature type="compositionally biased region" description="Basic and acidic residues" evidence="3">
    <location>
        <begin position="295"/>
        <end position="314"/>
    </location>
</feature>
<evidence type="ECO:0000313" key="6">
    <source>
        <dbReference type="Proteomes" id="UP000481858"/>
    </source>
</evidence>
<feature type="region of interest" description="Disordered" evidence="3">
    <location>
        <begin position="284"/>
        <end position="317"/>
    </location>
</feature>
<keyword evidence="6" id="KW-1185">Reference proteome</keyword>
<dbReference type="InterPro" id="IPR036188">
    <property type="entry name" value="FAD/NAD-bd_sf"/>
</dbReference>
<dbReference type="Gene3D" id="3.30.560.10">
    <property type="entry name" value="Glucose Oxidase, domain 3"/>
    <property type="match status" value="1"/>
</dbReference>
<comment type="similarity">
    <text evidence="1 2">Belongs to the GMC oxidoreductase family.</text>
</comment>
<dbReference type="InterPro" id="IPR000172">
    <property type="entry name" value="GMC_OxRdtase_N"/>
</dbReference>
<dbReference type="Gene3D" id="3.30.360.10">
    <property type="entry name" value="Dihydrodipicolinate Reductase, domain 2"/>
    <property type="match status" value="1"/>
</dbReference>
<dbReference type="InterPro" id="IPR012132">
    <property type="entry name" value="GMC_OxRdtase"/>
</dbReference>
<dbReference type="Gene3D" id="3.50.50.60">
    <property type="entry name" value="FAD/NAD(P)-binding domain"/>
    <property type="match status" value="1"/>
</dbReference>
<evidence type="ECO:0000313" key="5">
    <source>
        <dbReference type="EMBL" id="KAF2965121.1"/>
    </source>
</evidence>
<dbReference type="Pfam" id="PF00732">
    <property type="entry name" value="GMC_oxred_N"/>
    <property type="match status" value="1"/>
</dbReference>
<gene>
    <name evidence="5" type="ORF">GQX73_g8451</name>
</gene>
<dbReference type="Proteomes" id="UP000481858">
    <property type="component" value="Unassembled WGS sequence"/>
</dbReference>
<dbReference type="SUPFAM" id="SSF51735">
    <property type="entry name" value="NAD(P)-binding Rossmann-fold domains"/>
    <property type="match status" value="1"/>
</dbReference>
<dbReference type="OrthoDB" id="269227at2759"/>
<proteinExistence type="inferred from homology"/>
<feature type="domain" description="Glucose-methanol-choline oxidoreductase N-terminal" evidence="4">
    <location>
        <begin position="491"/>
        <end position="514"/>
    </location>
</feature>
<keyword evidence="2" id="KW-0285">Flavoprotein</keyword>
<reference evidence="5 6" key="1">
    <citation type="submission" date="2019-12" db="EMBL/GenBank/DDBJ databases">
        <title>Draft genome sequence of the ascomycete Xylaria multiplex DSM 110363.</title>
        <authorList>
            <person name="Buettner E."/>
            <person name="Kellner H."/>
        </authorList>
    </citation>
    <scope>NUCLEOTIDE SEQUENCE [LARGE SCALE GENOMIC DNA]</scope>
    <source>
        <strain evidence="5 6">DSM 110363</strain>
    </source>
</reference>
<accession>A0A7C8IJG4</accession>
<dbReference type="InterPro" id="IPR004104">
    <property type="entry name" value="Gfo/Idh/MocA-like_OxRdtase_C"/>
</dbReference>
<dbReference type="Pfam" id="PF02894">
    <property type="entry name" value="GFO_IDH_MocA_C"/>
    <property type="match status" value="1"/>
</dbReference>
<organism evidence="5 6">
    <name type="scientific">Xylaria multiplex</name>
    <dbReference type="NCBI Taxonomy" id="323545"/>
    <lineage>
        <taxon>Eukaryota</taxon>
        <taxon>Fungi</taxon>
        <taxon>Dikarya</taxon>
        <taxon>Ascomycota</taxon>
        <taxon>Pezizomycotina</taxon>
        <taxon>Sordariomycetes</taxon>
        <taxon>Xylariomycetidae</taxon>
        <taxon>Xylariales</taxon>
        <taxon>Xylariaceae</taxon>
        <taxon>Xylaria</taxon>
    </lineage>
</organism>
<dbReference type="Pfam" id="PF01408">
    <property type="entry name" value="GFO_IDH_MocA"/>
    <property type="match status" value="1"/>
</dbReference>
<dbReference type="GO" id="GO:0016614">
    <property type="term" value="F:oxidoreductase activity, acting on CH-OH group of donors"/>
    <property type="evidence" value="ECO:0007669"/>
    <property type="project" value="InterPro"/>
</dbReference>
<dbReference type="SUPFAM" id="SSF55347">
    <property type="entry name" value="Glyceraldehyde-3-phosphate dehydrogenase-like, C-terminal domain"/>
    <property type="match status" value="1"/>
</dbReference>
<dbReference type="Pfam" id="PF05199">
    <property type="entry name" value="GMC_oxred_C"/>
    <property type="match status" value="1"/>
</dbReference>
<dbReference type="PANTHER" id="PTHR11552:SF210">
    <property type="entry name" value="GLUCOSE-METHANOL-CHOLINE OXIDOREDUCTASE N-TERMINAL DOMAIN-CONTAINING PROTEIN-RELATED"/>
    <property type="match status" value="1"/>
</dbReference>
<dbReference type="SUPFAM" id="SSF51905">
    <property type="entry name" value="FAD/NAD(P)-binding domain"/>
    <property type="match status" value="1"/>
</dbReference>
<dbReference type="SUPFAM" id="SSF54373">
    <property type="entry name" value="FAD-linked reductases, C-terminal domain"/>
    <property type="match status" value="1"/>
</dbReference>
<sequence>MSFASSAFRSQSADCKRPVRIAIIGFGGLIGRRHVAHVLSNAFVALVALVDSAPGASELAAQLAPGVPYYQSVSEMLPASAANDSSPEAAIVCTPNADHVSVAMELADAGVHLLVEKPLADTKEAARTLVDHAREAGVKLLVGHHRRFNPYVVAARKVLLASEEKPDAAIGPGVGSVTAISGLWTAYKPDPYFDVALWRRSRKQGGGPVMINFVHEVDVLQYLLGPIVRVSAEKMPGRGGVGESDADAVEGGAVLTLRFASGVVGNFALLDGVVSPHFFEAGTGENPMLPQARRPRSDHVGEGDESKAENKEQEGEPVDVYRIFGTHGTLSVPDMTLWTCGEKPRSWENKLEVQHIEVDNDPRAPFDRQLDHLIAVVRGDIPIENGPGCTGEEGLRVIAKHNTFLLLMASRSSPDYIIIGGGTSGLVVANRLSEDPNIDVLVLEAGKDLSLDPRVNIPALWTSLLGSDADWQYKSVPQEGLEGRSIRHPQGKALGGSSAINGQAFIAPGKAEIDAWAKLGNPGWDWDGLVPSYRKSYTLIPPSDEATLKHLGIDWINDEYRGSSGPIKVSFPGVVQNPLCKAWIESFEGLEMATNADPFSGNSLGGYSNTATVDPDTKVRSYADAQVQRIQLTKTASGAVKATGVQAFVDGKVETFAFTREVILAAGVYNTPKLLELSGIGNRQLLDSHKIPVNVDLPGVGENLQDHLMTGLSYEVVDGVITGDPLMRQEPDALALAQKLYVENKAGPFTIGGVQSHAFMPTPDAPALLDSLPRSQSPADSEYYDTIRSIIEAPGGSSGAWLMFLAQTNLHEGGKSFVGTQLLPQNFVSLGCVQSHPFSRGATHISSADINAVPDINPSYFSHPADLEIMARHLQALDTKLRPSEHLARFLKPDGKRNHPDAFHVGDLEGAKKYVLDTATSAYHSCGSAAMLPRGKGGVVDPKLVVYGTENIRIIDASIFPLIPRGNILSSVYAVAEKAADIIKGY</sequence>
<dbReference type="PANTHER" id="PTHR11552">
    <property type="entry name" value="GLUCOSE-METHANOL-CHOLINE GMC OXIDOREDUCTASE"/>
    <property type="match status" value="1"/>
</dbReference>
<dbReference type="InParanoid" id="A0A7C8IJG4"/>
<dbReference type="InterPro" id="IPR007867">
    <property type="entry name" value="GMC_OxRtase_C"/>
</dbReference>
<evidence type="ECO:0000259" key="4">
    <source>
        <dbReference type="PROSITE" id="PS00623"/>
    </source>
</evidence>
<evidence type="ECO:0000256" key="2">
    <source>
        <dbReference type="RuleBase" id="RU003968"/>
    </source>
</evidence>
<dbReference type="InterPro" id="IPR000683">
    <property type="entry name" value="Gfo/Idh/MocA-like_OxRdtase_N"/>
</dbReference>